<protein>
    <recommendedName>
        <fullName evidence="4 5">Large ribosomal subunit protein uL4</fullName>
    </recommendedName>
</protein>
<dbReference type="Proteomes" id="UP000636949">
    <property type="component" value="Unassembled WGS sequence"/>
</dbReference>
<dbReference type="AlphaFoldDB" id="A0A8J2Z2C0"/>
<comment type="function">
    <text evidence="5">Forms part of the polypeptide exit tunnel.</text>
</comment>
<keyword evidence="5" id="KW-0694">RNA-binding</keyword>
<comment type="similarity">
    <text evidence="1 5">Belongs to the universal ribosomal protein uL4 family.</text>
</comment>
<dbReference type="InterPro" id="IPR023574">
    <property type="entry name" value="Ribosomal_uL4_dom_sf"/>
</dbReference>
<proteinExistence type="inferred from homology"/>
<comment type="function">
    <text evidence="5">One of the primary rRNA binding proteins, this protein initially binds near the 5'-end of the 23S rRNA. It is important during the early stages of 50S assembly. It makes multiple contacts with different domains of the 23S rRNA in the assembled 50S subunit and ribosome.</text>
</comment>
<reference evidence="7" key="1">
    <citation type="journal article" date="2014" name="Int. J. Syst. Evol. Microbiol.">
        <title>Complete genome sequence of Corynebacterium casei LMG S-19264T (=DSM 44701T), isolated from a smear-ripened cheese.</title>
        <authorList>
            <consortium name="US DOE Joint Genome Institute (JGI-PGF)"/>
            <person name="Walter F."/>
            <person name="Albersmeier A."/>
            <person name="Kalinowski J."/>
            <person name="Ruckert C."/>
        </authorList>
    </citation>
    <scope>NUCLEOTIDE SEQUENCE</scope>
    <source>
        <strain evidence="7">CGMCC 1.15758</strain>
    </source>
</reference>
<name>A0A8J2Z2C0_9GAMM</name>
<sequence length="207" mass="23050">MDLNIKTLAGENTGVLNVADSVFSKDYNEALVHQVVVAYMAGARQGTKAQKTRSEVSGGGAKPWRQKGTGRARAGTIRSPIWRKGGVTFAAKPRSYEQKVNRKMYRAAIQSILSELLRSDRLLAVEGFKLETPKTKEFVQLLKQLDVKEALIVVSPEEFTEELYLASRNIKNVAVVDSHEINPVALMCFDKVIMTQEAVKQVEERLV</sequence>
<keyword evidence="2 5" id="KW-0689">Ribosomal protein</keyword>
<dbReference type="InterPro" id="IPR002136">
    <property type="entry name" value="Ribosomal_uL4"/>
</dbReference>
<comment type="subunit">
    <text evidence="5">Part of the 50S ribosomal subunit.</text>
</comment>
<dbReference type="GO" id="GO:0006412">
    <property type="term" value="P:translation"/>
    <property type="evidence" value="ECO:0007669"/>
    <property type="project" value="UniProtKB-UniRule"/>
</dbReference>
<dbReference type="PANTHER" id="PTHR10746:SF6">
    <property type="entry name" value="LARGE RIBOSOMAL SUBUNIT PROTEIN UL4M"/>
    <property type="match status" value="1"/>
</dbReference>
<keyword evidence="5" id="KW-0699">rRNA-binding</keyword>
<evidence type="ECO:0000256" key="2">
    <source>
        <dbReference type="ARBA" id="ARBA00022980"/>
    </source>
</evidence>
<dbReference type="InterPro" id="IPR013005">
    <property type="entry name" value="Ribosomal_uL4-like"/>
</dbReference>
<dbReference type="EMBL" id="BMJS01000002">
    <property type="protein sequence ID" value="GGF89234.1"/>
    <property type="molecule type" value="Genomic_DNA"/>
</dbReference>
<feature type="region of interest" description="Disordered" evidence="6">
    <location>
        <begin position="48"/>
        <end position="70"/>
    </location>
</feature>
<evidence type="ECO:0000313" key="7">
    <source>
        <dbReference type="EMBL" id="GGF89234.1"/>
    </source>
</evidence>
<organism evidence="7 8">
    <name type="scientific">Cysteiniphilum litorale</name>
    <dbReference type="NCBI Taxonomy" id="2056700"/>
    <lineage>
        <taxon>Bacteria</taxon>
        <taxon>Pseudomonadati</taxon>
        <taxon>Pseudomonadota</taxon>
        <taxon>Gammaproteobacteria</taxon>
        <taxon>Thiotrichales</taxon>
        <taxon>Fastidiosibacteraceae</taxon>
        <taxon>Cysteiniphilum</taxon>
    </lineage>
</organism>
<evidence type="ECO:0000256" key="3">
    <source>
        <dbReference type="ARBA" id="ARBA00023274"/>
    </source>
</evidence>
<dbReference type="GO" id="GO:0003735">
    <property type="term" value="F:structural constituent of ribosome"/>
    <property type="evidence" value="ECO:0007669"/>
    <property type="project" value="InterPro"/>
</dbReference>
<dbReference type="Gene3D" id="3.40.1370.10">
    <property type="match status" value="1"/>
</dbReference>
<evidence type="ECO:0000256" key="1">
    <source>
        <dbReference type="ARBA" id="ARBA00010528"/>
    </source>
</evidence>
<keyword evidence="8" id="KW-1185">Reference proteome</keyword>
<comment type="caution">
    <text evidence="7">The sequence shown here is derived from an EMBL/GenBank/DDBJ whole genome shotgun (WGS) entry which is preliminary data.</text>
</comment>
<evidence type="ECO:0000256" key="6">
    <source>
        <dbReference type="SAM" id="MobiDB-lite"/>
    </source>
</evidence>
<dbReference type="Pfam" id="PF00573">
    <property type="entry name" value="Ribosomal_L4"/>
    <property type="match status" value="1"/>
</dbReference>
<accession>A0A8J2Z2C0</accession>
<reference evidence="7" key="2">
    <citation type="submission" date="2020-09" db="EMBL/GenBank/DDBJ databases">
        <authorList>
            <person name="Sun Q."/>
            <person name="Zhou Y."/>
        </authorList>
    </citation>
    <scope>NUCLEOTIDE SEQUENCE</scope>
    <source>
        <strain evidence="7">CGMCC 1.15758</strain>
    </source>
</reference>
<evidence type="ECO:0000256" key="5">
    <source>
        <dbReference type="HAMAP-Rule" id="MF_01328"/>
    </source>
</evidence>
<dbReference type="NCBIfam" id="TIGR03953">
    <property type="entry name" value="rplD_bact"/>
    <property type="match status" value="1"/>
</dbReference>
<keyword evidence="3 5" id="KW-0687">Ribonucleoprotein</keyword>
<evidence type="ECO:0000313" key="8">
    <source>
        <dbReference type="Proteomes" id="UP000636949"/>
    </source>
</evidence>
<dbReference type="HAMAP" id="MF_01328_B">
    <property type="entry name" value="Ribosomal_uL4_B"/>
    <property type="match status" value="1"/>
</dbReference>
<gene>
    <name evidence="5 7" type="primary">rplD</name>
    <name evidence="7" type="ORF">GCM10010995_03130</name>
</gene>
<dbReference type="GO" id="GO:0005840">
    <property type="term" value="C:ribosome"/>
    <property type="evidence" value="ECO:0007669"/>
    <property type="project" value="UniProtKB-KW"/>
</dbReference>
<dbReference type="GO" id="GO:1990904">
    <property type="term" value="C:ribonucleoprotein complex"/>
    <property type="evidence" value="ECO:0007669"/>
    <property type="project" value="UniProtKB-KW"/>
</dbReference>
<dbReference type="PANTHER" id="PTHR10746">
    <property type="entry name" value="50S RIBOSOMAL PROTEIN L4"/>
    <property type="match status" value="1"/>
</dbReference>
<dbReference type="OrthoDB" id="9803201at2"/>
<dbReference type="GO" id="GO:0019843">
    <property type="term" value="F:rRNA binding"/>
    <property type="evidence" value="ECO:0007669"/>
    <property type="project" value="UniProtKB-UniRule"/>
</dbReference>
<evidence type="ECO:0000256" key="4">
    <source>
        <dbReference type="ARBA" id="ARBA00035244"/>
    </source>
</evidence>
<dbReference type="SUPFAM" id="SSF52166">
    <property type="entry name" value="Ribosomal protein L4"/>
    <property type="match status" value="1"/>
</dbReference>